<comment type="subcellular location">
    <subcellularLocation>
        <location evidence="2">Periplasm</location>
    </subcellularLocation>
</comment>
<evidence type="ECO:0000256" key="11">
    <source>
        <dbReference type="ARBA" id="ARBA00022825"/>
    </source>
</evidence>
<gene>
    <name evidence="19" type="ORF">RSO01_65660</name>
</gene>
<dbReference type="Proteomes" id="UP000321058">
    <property type="component" value="Unassembled WGS sequence"/>
</dbReference>
<evidence type="ECO:0000256" key="15">
    <source>
        <dbReference type="PIRSR" id="PIRSR611782-2"/>
    </source>
</evidence>
<comment type="caution">
    <text evidence="19">The sequence shown here is derived from an EMBL/GenBank/DDBJ whole genome shotgun (WGS) entry which is preliminary data.</text>
</comment>
<keyword evidence="7 17" id="KW-0732">Signal</keyword>
<feature type="domain" description="PDZ" evidence="18">
    <location>
        <begin position="420"/>
        <end position="501"/>
    </location>
</feature>
<dbReference type="GO" id="GO:0042597">
    <property type="term" value="C:periplasmic space"/>
    <property type="evidence" value="ECO:0007669"/>
    <property type="project" value="UniProtKB-SubCell"/>
</dbReference>
<evidence type="ECO:0000256" key="14">
    <source>
        <dbReference type="PIRSR" id="PIRSR611782-1"/>
    </source>
</evidence>
<dbReference type="InterPro" id="IPR051201">
    <property type="entry name" value="Chloro_Bact_Ser_Proteases"/>
</dbReference>
<feature type="active site" description="Charge relay system" evidence="14">
    <location>
        <position position="140"/>
    </location>
</feature>
<dbReference type="EMBL" id="BKAJ01000129">
    <property type="protein sequence ID" value="GEP59400.1"/>
    <property type="molecule type" value="Genomic_DNA"/>
</dbReference>
<dbReference type="SUPFAM" id="SSF50494">
    <property type="entry name" value="Trypsin-like serine proteases"/>
    <property type="match status" value="1"/>
</dbReference>
<dbReference type="Pfam" id="PF13365">
    <property type="entry name" value="Trypsin_2"/>
    <property type="match status" value="1"/>
</dbReference>
<dbReference type="RefSeq" id="WP_147154783.1">
    <property type="nucleotide sequence ID" value="NZ_BKAJ01000129.1"/>
</dbReference>
<keyword evidence="11" id="KW-0720">Serine protease</keyword>
<evidence type="ECO:0000256" key="5">
    <source>
        <dbReference type="ARBA" id="ARBA00013958"/>
    </source>
</evidence>
<evidence type="ECO:0000313" key="19">
    <source>
        <dbReference type="EMBL" id="GEP59400.1"/>
    </source>
</evidence>
<comment type="similarity">
    <text evidence="3">Belongs to the peptidase S1C family.</text>
</comment>
<proteinExistence type="inferred from homology"/>
<evidence type="ECO:0000256" key="4">
    <source>
        <dbReference type="ARBA" id="ARBA00013035"/>
    </source>
</evidence>
<evidence type="ECO:0000256" key="9">
    <source>
        <dbReference type="ARBA" id="ARBA00022764"/>
    </source>
</evidence>
<dbReference type="Gene3D" id="2.30.42.10">
    <property type="match status" value="2"/>
</dbReference>
<dbReference type="InterPro" id="IPR036034">
    <property type="entry name" value="PDZ_sf"/>
</dbReference>
<dbReference type="PROSITE" id="PS50106">
    <property type="entry name" value="PDZ"/>
    <property type="match status" value="2"/>
</dbReference>
<dbReference type="PANTHER" id="PTHR43343:SF3">
    <property type="entry name" value="PROTEASE DO-LIKE 8, CHLOROPLASTIC"/>
    <property type="match status" value="1"/>
</dbReference>
<dbReference type="SUPFAM" id="SSF50156">
    <property type="entry name" value="PDZ domain-like"/>
    <property type="match status" value="2"/>
</dbReference>
<dbReference type="Gene3D" id="2.40.10.120">
    <property type="match status" value="1"/>
</dbReference>
<feature type="compositionally biased region" description="Low complexity" evidence="16">
    <location>
        <begin position="100"/>
        <end position="117"/>
    </location>
</feature>
<evidence type="ECO:0000256" key="2">
    <source>
        <dbReference type="ARBA" id="ARBA00004418"/>
    </source>
</evidence>
<feature type="binding site" evidence="15">
    <location>
        <begin position="242"/>
        <end position="244"/>
    </location>
    <ligand>
        <name>substrate</name>
    </ligand>
</feature>
<keyword evidence="9" id="KW-0574">Periplasm</keyword>
<keyword evidence="20" id="KW-1185">Reference proteome</keyword>
<evidence type="ECO:0000256" key="7">
    <source>
        <dbReference type="ARBA" id="ARBA00022729"/>
    </source>
</evidence>
<reference evidence="19 20" key="1">
    <citation type="submission" date="2019-07" db="EMBL/GenBank/DDBJ databases">
        <title>Whole genome shotgun sequence of Reyranella soli NBRC 108950.</title>
        <authorList>
            <person name="Hosoyama A."/>
            <person name="Uohara A."/>
            <person name="Ohji S."/>
            <person name="Ichikawa N."/>
        </authorList>
    </citation>
    <scope>NUCLEOTIDE SEQUENCE [LARGE SCALE GENOMIC DNA]</scope>
    <source>
        <strain evidence="19 20">NBRC 108950</strain>
    </source>
</reference>
<evidence type="ECO:0000256" key="16">
    <source>
        <dbReference type="SAM" id="MobiDB-lite"/>
    </source>
</evidence>
<evidence type="ECO:0000256" key="6">
    <source>
        <dbReference type="ARBA" id="ARBA00022670"/>
    </source>
</evidence>
<evidence type="ECO:0000256" key="12">
    <source>
        <dbReference type="ARBA" id="ARBA00023016"/>
    </source>
</evidence>
<keyword evidence="12" id="KW-0346">Stress response</keyword>
<evidence type="ECO:0000256" key="1">
    <source>
        <dbReference type="ARBA" id="ARBA00001772"/>
    </source>
</evidence>
<dbReference type="InterPro" id="IPR011782">
    <property type="entry name" value="Pept_S1C_Do"/>
</dbReference>
<feature type="active site" description="Charge relay system" evidence="14">
    <location>
        <position position="244"/>
    </location>
</feature>
<keyword evidence="6 19" id="KW-0645">Protease</keyword>
<dbReference type="GO" id="GO:0004252">
    <property type="term" value="F:serine-type endopeptidase activity"/>
    <property type="evidence" value="ECO:0007669"/>
    <property type="project" value="InterPro"/>
</dbReference>
<feature type="domain" description="PDZ" evidence="18">
    <location>
        <begin position="293"/>
        <end position="359"/>
    </location>
</feature>
<evidence type="ECO:0000313" key="20">
    <source>
        <dbReference type="Proteomes" id="UP000321058"/>
    </source>
</evidence>
<evidence type="ECO:0000256" key="8">
    <source>
        <dbReference type="ARBA" id="ARBA00022737"/>
    </source>
</evidence>
<dbReference type="OrthoDB" id="9758917at2"/>
<evidence type="ECO:0000256" key="10">
    <source>
        <dbReference type="ARBA" id="ARBA00022801"/>
    </source>
</evidence>
<name>A0A512NKC5_9HYPH</name>
<dbReference type="InterPro" id="IPR001478">
    <property type="entry name" value="PDZ"/>
</dbReference>
<comment type="catalytic activity">
    <reaction evidence="1">
        <text>Acts on substrates that are at least partially unfolded. The cleavage site P1 residue is normally between a pair of hydrophobic residues, such as Val-|-Val.</text>
        <dbReference type="EC" id="3.4.21.107"/>
    </reaction>
</comment>
<evidence type="ECO:0000256" key="17">
    <source>
        <dbReference type="SAM" id="SignalP"/>
    </source>
</evidence>
<dbReference type="InterPro" id="IPR001940">
    <property type="entry name" value="Peptidase_S1C"/>
</dbReference>
<feature type="binding site" evidence="15">
    <location>
        <position position="170"/>
    </location>
    <ligand>
        <name>substrate</name>
    </ligand>
</feature>
<organism evidence="19 20">
    <name type="scientific">Reyranella soli</name>
    <dbReference type="NCBI Taxonomy" id="1230389"/>
    <lineage>
        <taxon>Bacteria</taxon>
        <taxon>Pseudomonadati</taxon>
        <taxon>Pseudomonadota</taxon>
        <taxon>Alphaproteobacteria</taxon>
        <taxon>Hyphomicrobiales</taxon>
        <taxon>Reyranellaceae</taxon>
        <taxon>Reyranella</taxon>
    </lineage>
</organism>
<evidence type="ECO:0000256" key="3">
    <source>
        <dbReference type="ARBA" id="ARBA00010541"/>
    </source>
</evidence>
<accession>A0A512NKC5</accession>
<evidence type="ECO:0000259" key="18">
    <source>
        <dbReference type="PROSITE" id="PS50106"/>
    </source>
</evidence>
<dbReference type="SMART" id="SM00228">
    <property type="entry name" value="PDZ"/>
    <property type="match status" value="2"/>
</dbReference>
<evidence type="ECO:0000256" key="13">
    <source>
        <dbReference type="ARBA" id="ARBA00032850"/>
    </source>
</evidence>
<feature type="region of interest" description="Disordered" evidence="16">
    <location>
        <begin position="100"/>
        <end position="120"/>
    </location>
</feature>
<dbReference type="Pfam" id="PF13180">
    <property type="entry name" value="PDZ_2"/>
    <property type="match status" value="2"/>
</dbReference>
<feature type="binding site" evidence="15">
    <location>
        <position position="140"/>
    </location>
    <ligand>
        <name>substrate</name>
    </ligand>
</feature>
<dbReference type="CDD" id="cd10839">
    <property type="entry name" value="cpPDZ1_DegP-like"/>
    <property type="match status" value="1"/>
</dbReference>
<protein>
    <recommendedName>
        <fullName evidence="5">Probable periplasmic serine endoprotease DegP-like</fullName>
        <ecNumber evidence="4">3.4.21.107</ecNumber>
    </recommendedName>
    <alternativeName>
        <fullName evidence="13">Protease Do</fullName>
    </alternativeName>
</protein>
<dbReference type="NCBIfam" id="TIGR02037">
    <property type="entry name" value="degP_htrA_DO"/>
    <property type="match status" value="1"/>
</dbReference>
<feature type="active site" description="Charge relay system" evidence="14">
    <location>
        <position position="170"/>
    </location>
</feature>
<feature type="signal peptide" evidence="17">
    <location>
        <begin position="1"/>
        <end position="35"/>
    </location>
</feature>
<dbReference type="AlphaFoldDB" id="A0A512NKC5"/>
<keyword evidence="8" id="KW-0677">Repeat</keyword>
<keyword evidence="10" id="KW-0378">Hydrolase</keyword>
<dbReference type="EC" id="3.4.21.107" evidence="4"/>
<feature type="chain" id="PRO_5039113826" description="Probable periplasmic serine endoprotease DegP-like" evidence="17">
    <location>
        <begin position="36"/>
        <end position="513"/>
    </location>
</feature>
<sequence length="513" mass="53607">MTKTKSRILTALALTTALTAPVLIAPMFTAPAAVAAAPTMSGVQDFSDLAAKVTPAVVNVSVTMKGGVGDDESRESRMSPDQQKQMEEFMQKFAERFGMPMQPGQPGKPGAKPQRPAQKGQAVGTGFIIDEKGWIVTNYHVAGKADEIVVSMSDGRKFPAKLMGGDEKTDLALLKVESSKPLPYVSFGDASKVRVGQPVMAVGNPFGLGGTVTTGIVSARGRDIQSGPFDDYIQTDAAINRGNSGGPLFDMDGKVIGINTAIFSPSGGSVGLGFAIPSSLAEGVVAQLKVNGKVERGLLGVQIQPLNEELVKSMSLDGDKGALVAQVTPDSAAMAAGIKSGDVIKSVDGKDVESIKDLTRMISTMKPGTTAKIGLWRDGKDMTVMAKIRGDKEEGGIVKASADDTDGKQVDKKAEPLSYGVSLAPISKEMRQGMKLDDSVKGAAIAAVEPGSPADEIGLKQGDILQQVGRDAVDSPQTAVEKLSEAKKTGKPVLMKVYREGMTRFVAISPRAA</sequence>
<dbReference type="PANTHER" id="PTHR43343">
    <property type="entry name" value="PEPTIDASE S12"/>
    <property type="match status" value="1"/>
</dbReference>
<dbReference type="FunFam" id="2.40.10.120:FF:000007">
    <property type="entry name" value="Periplasmic serine endoprotease DegP-like"/>
    <property type="match status" value="1"/>
</dbReference>
<dbReference type="InterPro" id="IPR009003">
    <property type="entry name" value="Peptidase_S1_PA"/>
</dbReference>
<dbReference type="PRINTS" id="PR00834">
    <property type="entry name" value="PROTEASES2C"/>
</dbReference>
<dbReference type="GO" id="GO:0006508">
    <property type="term" value="P:proteolysis"/>
    <property type="evidence" value="ECO:0007669"/>
    <property type="project" value="UniProtKB-KW"/>
</dbReference>